<dbReference type="PANTHER" id="PTHR13140">
    <property type="entry name" value="MYOSIN"/>
    <property type="match status" value="1"/>
</dbReference>
<evidence type="ECO:0000256" key="6">
    <source>
        <dbReference type="PROSITE-ProRule" id="PRU00782"/>
    </source>
</evidence>
<dbReference type="Proteomes" id="UP001227230">
    <property type="component" value="Chromosome 18"/>
</dbReference>
<sequence>MQRLSETIIQVDLVSLWRFNLIKGEGFQEQLSGLICRKDPVVVKRPILRNYHCFYMSCDASAENVHRFKLGNARTFHYLNQSNCYELEGVDDSKEYIATRKAMDIDGISSDEQEGIFRVVAAILHLETLNSKRERKQTHLNPKMKNLVSI</sequence>
<dbReference type="Gene3D" id="1.10.10.820">
    <property type="match status" value="1"/>
</dbReference>
<dbReference type="SUPFAM" id="SSF52540">
    <property type="entry name" value="P-loop containing nucleoside triphosphate hydrolases"/>
    <property type="match status" value="1"/>
</dbReference>
<gene>
    <name evidence="8" type="ORF">VitviT2T_028609</name>
</gene>
<evidence type="ECO:0000259" key="7">
    <source>
        <dbReference type="PROSITE" id="PS51456"/>
    </source>
</evidence>
<comment type="caution">
    <text evidence="6">Lacks conserved residue(s) required for the propagation of feature annotation.</text>
</comment>
<keyword evidence="4" id="KW-0505">Motor protein</keyword>
<evidence type="ECO:0000256" key="1">
    <source>
        <dbReference type="ARBA" id="ARBA00022741"/>
    </source>
</evidence>
<evidence type="ECO:0000256" key="3">
    <source>
        <dbReference type="ARBA" id="ARBA00023123"/>
    </source>
</evidence>
<dbReference type="InterPro" id="IPR001609">
    <property type="entry name" value="Myosin_head_motor_dom-like"/>
</dbReference>
<dbReference type="PROSITE" id="PS51456">
    <property type="entry name" value="MYOSIN_MOTOR"/>
    <property type="match status" value="1"/>
</dbReference>
<organism evidence="8 9">
    <name type="scientific">Vitis vinifera</name>
    <name type="common">Grape</name>
    <dbReference type="NCBI Taxonomy" id="29760"/>
    <lineage>
        <taxon>Eukaryota</taxon>
        <taxon>Viridiplantae</taxon>
        <taxon>Streptophyta</taxon>
        <taxon>Embryophyta</taxon>
        <taxon>Tracheophyta</taxon>
        <taxon>Spermatophyta</taxon>
        <taxon>Magnoliopsida</taxon>
        <taxon>eudicotyledons</taxon>
        <taxon>Gunneridae</taxon>
        <taxon>Pentapetalae</taxon>
        <taxon>rosids</taxon>
        <taxon>Vitales</taxon>
        <taxon>Vitaceae</taxon>
        <taxon>Viteae</taxon>
        <taxon>Vitis</taxon>
    </lineage>
</organism>
<evidence type="ECO:0000313" key="8">
    <source>
        <dbReference type="EMBL" id="WKA11075.1"/>
    </source>
</evidence>
<keyword evidence="5 6" id="KW-0009">Actin-binding</keyword>
<comment type="similarity">
    <text evidence="6">Belongs to the TRAFAC class myosin-kinesin ATPase superfamily. Myosin family.</text>
</comment>
<feature type="domain" description="Myosin motor" evidence="7">
    <location>
        <begin position="1"/>
        <end position="150"/>
    </location>
</feature>
<keyword evidence="2" id="KW-0067">ATP-binding</keyword>
<name>A0ABY9DTT8_VITVI</name>
<reference evidence="8 9" key="1">
    <citation type="journal article" date="2023" name="Hortic Res">
        <title>The complete reference genome for grapevine (Vitis vinifera L.) genetics and breeding.</title>
        <authorList>
            <person name="Shi X."/>
            <person name="Cao S."/>
            <person name="Wang X."/>
            <person name="Huang S."/>
            <person name="Wang Y."/>
            <person name="Liu Z."/>
            <person name="Liu W."/>
            <person name="Leng X."/>
            <person name="Peng Y."/>
            <person name="Wang N."/>
            <person name="Wang Y."/>
            <person name="Ma Z."/>
            <person name="Xu X."/>
            <person name="Zhang F."/>
            <person name="Xue H."/>
            <person name="Zhong H."/>
            <person name="Wang Y."/>
            <person name="Zhang K."/>
            <person name="Velt A."/>
            <person name="Avia K."/>
            <person name="Holtgrawe D."/>
            <person name="Grimplet J."/>
            <person name="Matus J.T."/>
            <person name="Ware D."/>
            <person name="Wu X."/>
            <person name="Wang H."/>
            <person name="Liu C."/>
            <person name="Fang Y."/>
            <person name="Rustenholz C."/>
            <person name="Cheng Z."/>
            <person name="Xiao H."/>
            <person name="Zhou Y."/>
        </authorList>
    </citation>
    <scope>NUCLEOTIDE SEQUENCE [LARGE SCALE GENOMIC DNA]</scope>
    <source>
        <strain evidence="9">cv. Pinot noir / PN40024</strain>
        <tissue evidence="8">Leaf</tissue>
    </source>
</reference>
<dbReference type="InterPro" id="IPR027417">
    <property type="entry name" value="P-loop_NTPase"/>
</dbReference>
<proteinExistence type="inferred from homology"/>
<dbReference type="EMBL" id="CP126665">
    <property type="protein sequence ID" value="WKA11075.1"/>
    <property type="molecule type" value="Genomic_DNA"/>
</dbReference>
<dbReference type="Gene3D" id="1.20.120.720">
    <property type="entry name" value="Myosin VI head, motor domain, U50 subdomain"/>
    <property type="match status" value="1"/>
</dbReference>
<keyword evidence="3 6" id="KW-0518">Myosin</keyword>
<evidence type="ECO:0000256" key="5">
    <source>
        <dbReference type="ARBA" id="ARBA00023203"/>
    </source>
</evidence>
<protein>
    <recommendedName>
        <fullName evidence="7">Myosin motor domain-containing protein</fullName>
    </recommendedName>
</protein>
<keyword evidence="1" id="KW-0547">Nucleotide-binding</keyword>
<keyword evidence="9" id="KW-1185">Reference proteome</keyword>
<accession>A0ABY9DTT8</accession>
<dbReference type="Pfam" id="PF00063">
    <property type="entry name" value="Myosin_head"/>
    <property type="match status" value="1"/>
</dbReference>
<dbReference type="Gene3D" id="3.40.850.10">
    <property type="entry name" value="Kinesin motor domain"/>
    <property type="match status" value="1"/>
</dbReference>
<dbReference type="InterPro" id="IPR036961">
    <property type="entry name" value="Kinesin_motor_dom_sf"/>
</dbReference>
<evidence type="ECO:0000256" key="4">
    <source>
        <dbReference type="ARBA" id="ARBA00023175"/>
    </source>
</evidence>
<dbReference type="PANTHER" id="PTHR13140:SF836">
    <property type="entry name" value="MYOSIN-6"/>
    <property type="match status" value="1"/>
</dbReference>
<evidence type="ECO:0000256" key="2">
    <source>
        <dbReference type="ARBA" id="ARBA00022840"/>
    </source>
</evidence>
<evidence type="ECO:0000313" key="9">
    <source>
        <dbReference type="Proteomes" id="UP001227230"/>
    </source>
</evidence>